<dbReference type="GO" id="GO:0005634">
    <property type="term" value="C:nucleus"/>
    <property type="evidence" value="ECO:0007669"/>
    <property type="project" value="UniProtKB-SubCell"/>
</dbReference>
<keyword evidence="4" id="KW-0813">Transport</keyword>
<dbReference type="OrthoDB" id="10607187at2759"/>
<keyword evidence="5" id="KW-0963">Cytoplasm</keyword>
<evidence type="ECO:0000256" key="4">
    <source>
        <dbReference type="ARBA" id="ARBA00022448"/>
    </source>
</evidence>
<evidence type="ECO:0000256" key="8">
    <source>
        <dbReference type="SAM" id="MobiDB-lite"/>
    </source>
</evidence>
<comment type="similarity">
    <text evidence="3">Belongs to the exportin family.</text>
</comment>
<dbReference type="InterPro" id="IPR013598">
    <property type="entry name" value="Exportin-1/Importin-b-like"/>
</dbReference>
<feature type="compositionally biased region" description="Acidic residues" evidence="8">
    <location>
        <begin position="466"/>
        <end position="475"/>
    </location>
</feature>
<dbReference type="InterPro" id="IPR040016">
    <property type="entry name" value="XPO6"/>
</dbReference>
<evidence type="ECO:0000256" key="5">
    <source>
        <dbReference type="ARBA" id="ARBA00022490"/>
    </source>
</evidence>
<dbReference type="InterPro" id="IPR016024">
    <property type="entry name" value="ARM-type_fold"/>
</dbReference>
<reference evidence="10" key="1">
    <citation type="submission" date="2021-05" db="EMBL/GenBank/DDBJ databases">
        <title>The genome of the haptophyte Pavlova lutheri (Diacronema luteri, Pavlovales) - a model for lipid biosynthesis in eukaryotic algae.</title>
        <authorList>
            <person name="Hulatt C.J."/>
            <person name="Posewitz M.C."/>
        </authorList>
    </citation>
    <scope>NUCLEOTIDE SEQUENCE</scope>
    <source>
        <strain evidence="10">NIVA-4/92</strain>
    </source>
</reference>
<dbReference type="SUPFAM" id="SSF48371">
    <property type="entry name" value="ARM repeat"/>
    <property type="match status" value="1"/>
</dbReference>
<dbReference type="PANTHER" id="PTHR21452">
    <property type="entry name" value="EXPORTIN-6"/>
    <property type="match status" value="1"/>
</dbReference>
<dbReference type="AlphaFoldDB" id="A0A8J6CFY4"/>
<evidence type="ECO:0000256" key="2">
    <source>
        <dbReference type="ARBA" id="ARBA00004496"/>
    </source>
</evidence>
<gene>
    <name evidence="10" type="ORF">KFE25_009610</name>
</gene>
<dbReference type="PANTHER" id="PTHR21452:SF4">
    <property type="entry name" value="EXPORTIN-6"/>
    <property type="match status" value="1"/>
</dbReference>
<evidence type="ECO:0000256" key="1">
    <source>
        <dbReference type="ARBA" id="ARBA00004123"/>
    </source>
</evidence>
<name>A0A8J6CFY4_DIALT</name>
<evidence type="ECO:0000313" key="11">
    <source>
        <dbReference type="Proteomes" id="UP000751190"/>
    </source>
</evidence>
<protein>
    <recommendedName>
        <fullName evidence="9">Exportin-1/Importin-beta-like domain-containing protein</fullName>
    </recommendedName>
</protein>
<dbReference type="GO" id="GO:0005737">
    <property type="term" value="C:cytoplasm"/>
    <property type="evidence" value="ECO:0007669"/>
    <property type="project" value="UniProtKB-SubCell"/>
</dbReference>
<organism evidence="10 11">
    <name type="scientific">Diacronema lutheri</name>
    <name type="common">Unicellular marine alga</name>
    <name type="synonym">Monochrysis lutheri</name>
    <dbReference type="NCBI Taxonomy" id="2081491"/>
    <lineage>
        <taxon>Eukaryota</taxon>
        <taxon>Haptista</taxon>
        <taxon>Haptophyta</taxon>
        <taxon>Pavlovophyceae</taxon>
        <taxon>Pavlovales</taxon>
        <taxon>Pavlovaceae</taxon>
        <taxon>Diacronema</taxon>
    </lineage>
</organism>
<accession>A0A8J6CFY4</accession>
<evidence type="ECO:0000313" key="10">
    <source>
        <dbReference type="EMBL" id="KAG8471189.1"/>
    </source>
</evidence>
<dbReference type="GO" id="GO:0006611">
    <property type="term" value="P:protein export from nucleus"/>
    <property type="evidence" value="ECO:0007669"/>
    <property type="project" value="InterPro"/>
</dbReference>
<keyword evidence="6" id="KW-0653">Protein transport</keyword>
<keyword evidence="7" id="KW-0539">Nucleus</keyword>
<evidence type="ECO:0000259" key="9">
    <source>
        <dbReference type="Pfam" id="PF08389"/>
    </source>
</evidence>
<comment type="caution">
    <text evidence="10">The sequence shown here is derived from an EMBL/GenBank/DDBJ whole genome shotgun (WGS) entry which is preliminary data.</text>
</comment>
<evidence type="ECO:0000256" key="3">
    <source>
        <dbReference type="ARBA" id="ARBA00009466"/>
    </source>
</evidence>
<dbReference type="Pfam" id="PF08389">
    <property type="entry name" value="Xpo1"/>
    <property type="match status" value="1"/>
</dbReference>
<feature type="region of interest" description="Disordered" evidence="8">
    <location>
        <begin position="453"/>
        <end position="506"/>
    </location>
</feature>
<dbReference type="GO" id="GO:0005049">
    <property type="term" value="F:nuclear export signal receptor activity"/>
    <property type="evidence" value="ECO:0007669"/>
    <property type="project" value="InterPro"/>
</dbReference>
<feature type="compositionally biased region" description="Acidic residues" evidence="8">
    <location>
        <begin position="484"/>
        <end position="495"/>
    </location>
</feature>
<feature type="domain" description="Exportin-1/Importin-beta-like" evidence="9">
    <location>
        <begin position="100"/>
        <end position="246"/>
    </location>
</feature>
<dbReference type="Gene3D" id="1.25.10.10">
    <property type="entry name" value="Leucine-rich Repeat Variant"/>
    <property type="match status" value="1"/>
</dbReference>
<evidence type="ECO:0000256" key="6">
    <source>
        <dbReference type="ARBA" id="ARBA00022927"/>
    </source>
</evidence>
<feature type="compositionally biased region" description="Low complexity" evidence="8">
    <location>
        <begin position="453"/>
        <end position="465"/>
    </location>
</feature>
<proteinExistence type="inferred from homology"/>
<dbReference type="EMBL" id="JAGTXO010000001">
    <property type="protein sequence ID" value="KAG8471189.1"/>
    <property type="molecule type" value="Genomic_DNA"/>
</dbReference>
<dbReference type="InterPro" id="IPR011989">
    <property type="entry name" value="ARM-like"/>
</dbReference>
<sequence>MAAARLVQLLTQYYGASSDGTRRQQLEAELVRAREDPASVSLAWEALHEPAAAGELLLWFSALVLDRLVLARWEALTGGAQLETLTGMRDLLANHSASWPRAVQRKMAQVYVRAGRQIWPERAPGFVDDVLAFLRAESHRALGLRLVESLVAECGEPSRRTMLSARRRALAKPLAERAPAIFAHLLGALDAAPDDGAHEAALGTLAACAQFLPVSAATLPLALVPAVCALLQSGSHAVRFGALACLRALFEREVRGADAAALFLGALRPLEAALRRVAAAAQLETDDADAERGALCETAHALCARVLPRIGTAVDRPCAPDVGALLAALLALTAAARTRRAVRDAYGVWAALLDGLSAIAAEGGERATLCGLPRDAFATNFGPGFGALFAELLRRRELAASAAVDALVPVSAPSADGWAGDGTGVAFADDDDDFAAAMGVAFHGGSSDDLLDASGSARSDATECGGCEDEDEDELWGGANRLDTDDDDSDDDEENGERSGLRGVPSRAESDIVSGLLALWPASSIALLTERLHALCAATSDAPREAEPLGRIGALAPHVSHAAAALVAGTADGSAAAASMCRAAVSALHGLTPPPPAGAPHARAATAARVSLLQLVSALGPPLAASLAPGPAELPDARVLVASVITCAHAALCDAAGGQVAGASVLARTTTALAMSLASTYPADIWLPPPADAPAGGGGFAAAGGAAAACGTRSSATGAADATGDAACRAAMSALLRESLALLPALPPRARARSAYALATAVLRPSRAGTSAAAYGAQPAAQWRADALAQLVGACTQPWAACGLAPFRALDDRTLGSASTTHDGWSGWALARATAASARALAAVARAAEGAPRPASDAALGALIGWLPTAQALLGHYGASEQSAGAPSAAAAEAAEVAVLGALGGLSAFALALARSMRAQLLADGSLDRLLDALVKLASSDRRPAAIAHASAGRDAPDGGPDGGVARAAASLERLLLRLLARVGGSIAHWQPTLRLCSARLCGGPREYGAGVARYHCVLDSLVRERWRTLQADDAAVSALVESYAAALLDPWDRAGFRSGLVRLPRADAATGGLLFSHRSFMQARPALLAGLVRVAMEPVHCAVRDEAIGGLHALVVSAPSPSDPIALVDEALASCAHLDAAQRDSLRSAYARDHSDAKDLPSFRLMMASLADDVLVVANVQADSAALNAA</sequence>
<keyword evidence="11" id="KW-1185">Reference proteome</keyword>
<comment type="subcellular location">
    <subcellularLocation>
        <location evidence="2">Cytoplasm</location>
    </subcellularLocation>
    <subcellularLocation>
        <location evidence="1">Nucleus</location>
    </subcellularLocation>
</comment>
<evidence type="ECO:0000256" key="7">
    <source>
        <dbReference type="ARBA" id="ARBA00023242"/>
    </source>
</evidence>
<dbReference type="Proteomes" id="UP000751190">
    <property type="component" value="Unassembled WGS sequence"/>
</dbReference>